<dbReference type="EMBL" id="JAGIZA010000032">
    <property type="protein sequence ID" value="MBP0496265.1"/>
    <property type="molecule type" value="Genomic_DNA"/>
</dbReference>
<dbReference type="InterPro" id="IPR036511">
    <property type="entry name" value="TGT-like_sf"/>
</dbReference>
<reference evidence="1" key="1">
    <citation type="submission" date="2021-03" db="EMBL/GenBank/DDBJ databases">
        <authorList>
            <person name="So Y."/>
        </authorList>
    </citation>
    <scope>NUCLEOTIDE SEQUENCE</scope>
    <source>
        <strain evidence="1">SG15</strain>
    </source>
</reference>
<dbReference type="Proteomes" id="UP000677537">
    <property type="component" value="Unassembled WGS sequence"/>
</dbReference>
<dbReference type="RefSeq" id="WP_209377059.1">
    <property type="nucleotide sequence ID" value="NZ_JAGIZA010000032.1"/>
</dbReference>
<dbReference type="NCBIfam" id="NF041059">
    <property type="entry name" value="DpdA"/>
    <property type="match status" value="1"/>
</dbReference>
<gene>
    <name evidence="1" type="ORF">J5Y10_26005</name>
</gene>
<evidence type="ECO:0008006" key="3">
    <source>
        <dbReference type="Google" id="ProtNLM"/>
    </source>
</evidence>
<comment type="caution">
    <text evidence="1">The sequence shown here is derived from an EMBL/GenBank/DDBJ whole genome shotgun (WGS) entry which is preliminary data.</text>
</comment>
<name>A0A940N6Y6_9PROT</name>
<accession>A0A940N6Y6</accession>
<evidence type="ECO:0000313" key="2">
    <source>
        <dbReference type="Proteomes" id="UP000677537"/>
    </source>
</evidence>
<keyword evidence="2" id="KW-1185">Reference proteome</keyword>
<evidence type="ECO:0000313" key="1">
    <source>
        <dbReference type="EMBL" id="MBP0496265.1"/>
    </source>
</evidence>
<sequence>MRFIFADSLDFIDPNYDFSADRNGVRRAVHRDDRFPHEFLDDAPYDGILVSRGIVGDALIPGKYSEAQLMRFRREGARRFLRYGEDRFPGSIMMGDCGAFTYRAMPEPPYKAPDTIEFYADGGFTHGCSPDHLIFDFDDADRERHQRDVPEDIRRRYEVTLQNASDFVREARHLGHSFTAMGVIQGWSASSMAQAAADLAAMGYRYLALGGTVALKVPQLERALAAVRERLPSNVMLHVLGFGKIEHLDVLHRHGVASFDTTSPLIRAFKDAKKNYWARSNSGDLAYYTAIRIPQAVENNKLKARALEGRLDQEAAQALEAAALNAVRRLAAREADLDEALDAVMAYWSELNWNDEASPSRRAEALARQRRAYAQTLAARPWESCECKVCGQGGVEAIIFRNSNRNKRRGMHNLHVFHQHLRAFRATSA</sequence>
<dbReference type="Gene3D" id="3.20.20.105">
    <property type="entry name" value="Queuine tRNA-ribosyltransferase-like"/>
    <property type="match status" value="1"/>
</dbReference>
<organism evidence="1 2">
    <name type="scientific">Roseomonas indoligenes</name>
    <dbReference type="NCBI Taxonomy" id="2820811"/>
    <lineage>
        <taxon>Bacteria</taxon>
        <taxon>Pseudomonadati</taxon>
        <taxon>Pseudomonadota</taxon>
        <taxon>Alphaproteobacteria</taxon>
        <taxon>Acetobacterales</taxon>
        <taxon>Roseomonadaceae</taxon>
        <taxon>Roseomonas</taxon>
    </lineage>
</organism>
<proteinExistence type="predicted"/>
<protein>
    <recommendedName>
        <fullName evidence="3">tRNA-guanine(15) transglycosylase-like domain-containing protein</fullName>
    </recommendedName>
</protein>
<dbReference type="AlphaFoldDB" id="A0A940N6Y6"/>
<dbReference type="InterPro" id="IPR053537">
    <property type="entry name" value="DNA-guanine_TGase"/>
</dbReference>
<dbReference type="GO" id="GO:0006400">
    <property type="term" value="P:tRNA modification"/>
    <property type="evidence" value="ECO:0007669"/>
    <property type="project" value="InterPro"/>
</dbReference>
<dbReference type="SUPFAM" id="SSF51713">
    <property type="entry name" value="tRNA-guanine transglycosylase"/>
    <property type="match status" value="1"/>
</dbReference>